<dbReference type="Pfam" id="PF00924">
    <property type="entry name" value="MS_channel_2nd"/>
    <property type="match status" value="1"/>
</dbReference>
<comment type="subcellular location">
    <subcellularLocation>
        <location evidence="1">Membrane</location>
    </subcellularLocation>
</comment>
<dbReference type="PANTHER" id="PTHR47151:SF2">
    <property type="entry name" value="AMINO ACID BINDING PROTEIN"/>
    <property type="match status" value="1"/>
</dbReference>
<dbReference type="Gene3D" id="3.40.50.2300">
    <property type="match status" value="2"/>
</dbReference>
<dbReference type="GO" id="GO:0016020">
    <property type="term" value="C:membrane"/>
    <property type="evidence" value="ECO:0007669"/>
    <property type="project" value="UniProtKB-SubCell"/>
</dbReference>
<evidence type="ECO:0000259" key="8">
    <source>
        <dbReference type="Pfam" id="PF00924"/>
    </source>
</evidence>
<proteinExistence type="inferred from homology"/>
<feature type="transmembrane region" description="Helical" evidence="7">
    <location>
        <begin position="756"/>
        <end position="776"/>
    </location>
</feature>
<dbReference type="InterPro" id="IPR028081">
    <property type="entry name" value="Leu-bd"/>
</dbReference>
<sequence length="973" mass="108727">MLAGGYSLLQQIANPKPKGLPLHIAVVGPLHGKGSDIGTSLKRGVELRVDEINAEGGINGRPVVIDYYDDRNIADRARQQAEQIASDNKAMGVIGHWYSSSSMAGADIYKTHKIPAISPGSTHVAVTQDNPWYFRAIFNDRTQGQFLANYARMVLKKQRVAVIHEDLVYGRYLADVFTAQAKRIGLDVIQQHHFKTEDSDLEARLDAIVAKLGQAPAPDLVFLSTHAQEGAALLKRIRAANLDADILGPDALASKSFLDVLADDHQERENPGILTDGVMITTPLIFATANERAQNLRETYLERYSVEPDWRVGYAYDAAHILLHAIASANISPAGTDLSGDRKRIRNALAAISSPSKAVNGVTGPTFFDSHGDANKTVLIGTYEQAKIISAQTQLQSIRFLNRLVNLEKDLAAERIVQVEDQYTYRTNVIHTGVRIEKISELNDDDLSFKMDFQLWFRHRGALDVGAIEFLNAIEPIKIEKPIKEKLVNGTRYRLYQLSGHFKADFLSQPPQFGKHVLGLAFRHRDLTMNHLIFVADLSGMMLEDSQEALRRLKQENVLSSATGWSINRYWASQEVYSGVALGDPELMMLPADGVAFSRMNVAIRIQENQFSLRDIITQQEAQLLQWLGIMVLFVTFILRPRRTSSKDRGSRWVIPAIAIGSTAFLISSELLWMEKLANKLDPYMLGLIAKGFDILWWVVPVIFLVRLIEVFVWSPLEQKAGHTVPILVRNMVAFVIYLLAFFGIIAFVFSYALTGLLATSGVVAMIIGMAVQMNISNIFSGIALNIERPFKIGDCVKIGSYGPAKVADITWRATHLYNALGHGFKVPNSMAAESAIRNFSRTKPSCDMITVCVAPEYDPERISELLFKALKASDRIIIDDKYDIIQEWGPYDVMHAGMEVVDRISVAKYWVWYFVEDYNARFDVSDQVWREIWKALTAEGIHPSLSPNDAFSPIEVATTQIGIEQKELPRDP</sequence>
<evidence type="ECO:0000256" key="3">
    <source>
        <dbReference type="ARBA" id="ARBA00022692"/>
    </source>
</evidence>
<dbReference type="EMBL" id="LO017727">
    <property type="protein sequence ID" value="CRH05914.1"/>
    <property type="molecule type" value="Genomic_DNA"/>
</dbReference>
<dbReference type="AlphaFoldDB" id="A0A1S7LIF4"/>
<dbReference type="CDD" id="cd19985">
    <property type="entry name" value="PBP1_ABC_HAAT-like"/>
    <property type="match status" value="1"/>
</dbReference>
<evidence type="ECO:0000256" key="1">
    <source>
        <dbReference type="ARBA" id="ARBA00004370"/>
    </source>
</evidence>
<evidence type="ECO:0000256" key="4">
    <source>
        <dbReference type="ARBA" id="ARBA00022729"/>
    </source>
</evidence>
<dbReference type="Pfam" id="PF13458">
    <property type="entry name" value="Peripla_BP_6"/>
    <property type="match status" value="1"/>
</dbReference>
<feature type="transmembrane region" description="Helical" evidence="7">
    <location>
        <begin position="653"/>
        <end position="675"/>
    </location>
</feature>
<feature type="domain" description="Leucine-binding protein" evidence="9">
    <location>
        <begin position="21"/>
        <end position="383"/>
    </location>
</feature>
<dbReference type="GO" id="GO:0008381">
    <property type="term" value="F:mechanosensitive monoatomic ion channel activity"/>
    <property type="evidence" value="ECO:0007669"/>
    <property type="project" value="UniProtKB-ARBA"/>
</dbReference>
<reference evidence="10" key="1">
    <citation type="submission" date="2015-04" db="EMBL/GenBank/DDBJ databases">
        <authorList>
            <person name="Syromyatnikov M.Y."/>
            <person name="Popov V.N."/>
        </authorList>
    </citation>
    <scope>NUCLEOTIDE SEQUENCE</scope>
    <source>
        <strain evidence="10">MO-1</strain>
    </source>
</reference>
<organism evidence="10">
    <name type="scientific">Magnetococcus massalia (strain MO-1)</name>
    <dbReference type="NCBI Taxonomy" id="451514"/>
    <lineage>
        <taxon>Bacteria</taxon>
        <taxon>Pseudomonadati</taxon>
        <taxon>Pseudomonadota</taxon>
        <taxon>Magnetococcia</taxon>
        <taxon>Magnetococcales</taxon>
        <taxon>Magnetococcaceae</taxon>
        <taxon>Magnetococcus</taxon>
    </lineage>
</organism>
<evidence type="ECO:0000256" key="7">
    <source>
        <dbReference type="SAM" id="Phobius"/>
    </source>
</evidence>
<comment type="similarity">
    <text evidence="2">Belongs to the leucine-binding protein family.</text>
</comment>
<dbReference type="SUPFAM" id="SSF53822">
    <property type="entry name" value="Periplasmic binding protein-like I"/>
    <property type="match status" value="1"/>
</dbReference>
<keyword evidence="3 7" id="KW-0812">Transmembrane</keyword>
<keyword evidence="6 7" id="KW-0472">Membrane</keyword>
<dbReference type="Gene3D" id="1.10.287.1260">
    <property type="match status" value="1"/>
</dbReference>
<dbReference type="SUPFAM" id="SSF50182">
    <property type="entry name" value="Sm-like ribonucleoproteins"/>
    <property type="match status" value="1"/>
</dbReference>
<dbReference type="InterPro" id="IPR028082">
    <property type="entry name" value="Peripla_BP_I"/>
</dbReference>
<dbReference type="InterPro" id="IPR023408">
    <property type="entry name" value="MscS_beta-dom_sf"/>
</dbReference>
<gene>
    <name evidence="10" type="ORF">MAGMO_1733</name>
</gene>
<evidence type="ECO:0000313" key="10">
    <source>
        <dbReference type="EMBL" id="CRH05914.1"/>
    </source>
</evidence>
<dbReference type="Gene3D" id="2.30.30.60">
    <property type="match status" value="1"/>
</dbReference>
<evidence type="ECO:0000256" key="5">
    <source>
        <dbReference type="ARBA" id="ARBA00022989"/>
    </source>
</evidence>
<dbReference type="InterPro" id="IPR006685">
    <property type="entry name" value="MscS_channel_2nd"/>
</dbReference>
<keyword evidence="5 7" id="KW-1133">Transmembrane helix</keyword>
<evidence type="ECO:0000259" key="9">
    <source>
        <dbReference type="Pfam" id="PF13458"/>
    </source>
</evidence>
<feature type="transmembrane region" description="Helical" evidence="7">
    <location>
        <begin position="727"/>
        <end position="750"/>
    </location>
</feature>
<accession>A0A1S7LIF4</accession>
<name>A0A1S7LIF4_MAGMO</name>
<dbReference type="InterPro" id="IPR010920">
    <property type="entry name" value="LSM_dom_sf"/>
</dbReference>
<keyword evidence="4" id="KW-0732">Signal</keyword>
<feature type="domain" description="Mechanosensitive ion channel MscS" evidence="8">
    <location>
        <begin position="776"/>
        <end position="842"/>
    </location>
</feature>
<evidence type="ECO:0000256" key="6">
    <source>
        <dbReference type="ARBA" id="ARBA00023136"/>
    </source>
</evidence>
<feature type="transmembrane region" description="Helical" evidence="7">
    <location>
        <begin position="695"/>
        <end position="715"/>
    </location>
</feature>
<protein>
    <submittedName>
        <fullName evidence="10">Putative MscS Mechanosensitive ion channel</fullName>
    </submittedName>
</protein>
<dbReference type="PANTHER" id="PTHR47151">
    <property type="entry name" value="LEU/ILE/VAL-BINDING ABC TRANSPORTER SUBUNIT"/>
    <property type="match status" value="1"/>
</dbReference>
<evidence type="ECO:0000256" key="2">
    <source>
        <dbReference type="ARBA" id="ARBA00010062"/>
    </source>
</evidence>
<feature type="transmembrane region" description="Helical" evidence="7">
    <location>
        <begin position="624"/>
        <end position="641"/>
    </location>
</feature>